<dbReference type="EMBL" id="JAGGKT010000001">
    <property type="protein sequence ID" value="MBP1930598.1"/>
    <property type="molecule type" value="Genomic_DNA"/>
</dbReference>
<proteinExistence type="predicted"/>
<name>A0ABS4GK11_9BACL</name>
<reference evidence="1 2" key="1">
    <citation type="submission" date="2021-03" db="EMBL/GenBank/DDBJ databases">
        <title>Genomic Encyclopedia of Type Strains, Phase IV (KMG-IV): sequencing the most valuable type-strain genomes for metagenomic binning, comparative biology and taxonomic classification.</title>
        <authorList>
            <person name="Goeker M."/>
        </authorList>
    </citation>
    <scope>NUCLEOTIDE SEQUENCE [LARGE SCALE GENOMIC DNA]</scope>
    <source>
        <strain evidence="1 2">DSM 24738</strain>
    </source>
</reference>
<organism evidence="1 2">
    <name type="scientific">Ammoniphilus resinae</name>
    <dbReference type="NCBI Taxonomy" id="861532"/>
    <lineage>
        <taxon>Bacteria</taxon>
        <taxon>Bacillati</taxon>
        <taxon>Bacillota</taxon>
        <taxon>Bacilli</taxon>
        <taxon>Bacillales</taxon>
        <taxon>Paenibacillaceae</taxon>
        <taxon>Aneurinibacillus group</taxon>
        <taxon>Ammoniphilus</taxon>
    </lineage>
</organism>
<gene>
    <name evidence="1" type="ORF">J2Z37_000585</name>
</gene>
<accession>A0ABS4GK11</accession>
<keyword evidence="2" id="KW-1185">Reference proteome</keyword>
<evidence type="ECO:0008006" key="3">
    <source>
        <dbReference type="Google" id="ProtNLM"/>
    </source>
</evidence>
<dbReference type="Proteomes" id="UP001519343">
    <property type="component" value="Unassembled WGS sequence"/>
</dbReference>
<protein>
    <recommendedName>
        <fullName evidence="3">Transposase</fullName>
    </recommendedName>
</protein>
<comment type="caution">
    <text evidence="1">The sequence shown here is derived from an EMBL/GenBank/DDBJ whole genome shotgun (WGS) entry which is preliminary data.</text>
</comment>
<sequence>MGRISVLSVKREIDLKGEYFHLILNLDGRLSRCFLRSDLDRNELLKRLTLASEIKDLYTIDDKAILYTA</sequence>
<evidence type="ECO:0000313" key="2">
    <source>
        <dbReference type="Proteomes" id="UP001519343"/>
    </source>
</evidence>
<evidence type="ECO:0000313" key="1">
    <source>
        <dbReference type="EMBL" id="MBP1930598.1"/>
    </source>
</evidence>